<feature type="transmembrane region" description="Helical" evidence="1">
    <location>
        <begin position="12"/>
        <end position="35"/>
    </location>
</feature>
<name>A0A7X6HBU3_9MICC</name>
<feature type="transmembrane region" description="Helical" evidence="1">
    <location>
        <begin position="109"/>
        <end position="129"/>
    </location>
</feature>
<protein>
    <recommendedName>
        <fullName evidence="4">Modulator of FtsH protease</fullName>
    </recommendedName>
</protein>
<sequence length="163" mass="16590">MESTLVGWSDFNVAVAGAGAALAGLLIVAMSVNIVEILKTVTLPVRAGSSIGALVLAVAASCLALIPGQPVWLLGMAVLVGVAVVWLIEVFAARAILREEGQRPAFRAIKILTGSLPPAAFTVGAVLLVTGAGGGYVWVAAGSVLSIISAVMFSWIALVEILR</sequence>
<feature type="transmembrane region" description="Helical" evidence="1">
    <location>
        <begin position="135"/>
        <end position="158"/>
    </location>
</feature>
<keyword evidence="1" id="KW-0812">Transmembrane</keyword>
<feature type="transmembrane region" description="Helical" evidence="1">
    <location>
        <begin position="47"/>
        <end position="66"/>
    </location>
</feature>
<evidence type="ECO:0008006" key="4">
    <source>
        <dbReference type="Google" id="ProtNLM"/>
    </source>
</evidence>
<dbReference type="AlphaFoldDB" id="A0A7X6HBU3"/>
<dbReference type="Proteomes" id="UP000544090">
    <property type="component" value="Unassembled WGS sequence"/>
</dbReference>
<evidence type="ECO:0000256" key="1">
    <source>
        <dbReference type="SAM" id="Phobius"/>
    </source>
</evidence>
<dbReference type="RefSeq" id="WP_168485579.1">
    <property type="nucleotide sequence ID" value="NZ_JAAZSQ010000004.1"/>
</dbReference>
<dbReference type="EMBL" id="JAAZSQ010000004">
    <property type="protein sequence ID" value="NKX54238.1"/>
    <property type="molecule type" value="Genomic_DNA"/>
</dbReference>
<keyword evidence="3" id="KW-1185">Reference proteome</keyword>
<proteinExistence type="predicted"/>
<gene>
    <name evidence="2" type="ORF">HGG74_06710</name>
</gene>
<reference evidence="2 3" key="1">
    <citation type="submission" date="2020-04" db="EMBL/GenBank/DDBJ databases">
        <title>Arthrobacter sp. nov.</title>
        <authorList>
            <person name="Liu S."/>
        </authorList>
    </citation>
    <scope>NUCLEOTIDE SEQUENCE [LARGE SCALE GENOMIC DNA]</scope>
    <source>
        <strain evidence="2 3">E918</strain>
    </source>
</reference>
<comment type="caution">
    <text evidence="2">The sequence shown here is derived from an EMBL/GenBank/DDBJ whole genome shotgun (WGS) entry which is preliminary data.</text>
</comment>
<organism evidence="2 3">
    <name type="scientific">Arthrobacter mobilis</name>
    <dbReference type="NCBI Taxonomy" id="2724944"/>
    <lineage>
        <taxon>Bacteria</taxon>
        <taxon>Bacillati</taxon>
        <taxon>Actinomycetota</taxon>
        <taxon>Actinomycetes</taxon>
        <taxon>Micrococcales</taxon>
        <taxon>Micrococcaceae</taxon>
        <taxon>Arthrobacter</taxon>
    </lineage>
</organism>
<accession>A0A7X6HBU3</accession>
<evidence type="ECO:0000313" key="2">
    <source>
        <dbReference type="EMBL" id="NKX54238.1"/>
    </source>
</evidence>
<evidence type="ECO:0000313" key="3">
    <source>
        <dbReference type="Proteomes" id="UP000544090"/>
    </source>
</evidence>
<keyword evidence="1" id="KW-1133">Transmembrane helix</keyword>
<keyword evidence="1" id="KW-0472">Membrane</keyword>
<feature type="transmembrane region" description="Helical" evidence="1">
    <location>
        <begin position="72"/>
        <end position="97"/>
    </location>
</feature>